<dbReference type="EMBL" id="JBHTCJ010000010">
    <property type="protein sequence ID" value="MFC7343499.1"/>
    <property type="molecule type" value="Genomic_DNA"/>
</dbReference>
<protein>
    <submittedName>
        <fullName evidence="4">PepSY domain-containing protein</fullName>
    </submittedName>
</protein>
<feature type="chain" id="PRO_5046400313" evidence="2">
    <location>
        <begin position="28"/>
        <end position="140"/>
    </location>
</feature>
<feature type="region of interest" description="Disordered" evidence="1">
    <location>
        <begin position="29"/>
        <end position="71"/>
    </location>
</feature>
<proteinExistence type="predicted"/>
<keyword evidence="2" id="KW-0732">Signal</keyword>
<feature type="signal peptide" evidence="2">
    <location>
        <begin position="1"/>
        <end position="27"/>
    </location>
</feature>
<dbReference type="Gene3D" id="3.10.450.40">
    <property type="match status" value="1"/>
</dbReference>
<reference evidence="5" key="1">
    <citation type="journal article" date="2019" name="Int. J. Syst. Evol. Microbiol.">
        <title>The Global Catalogue of Microorganisms (GCM) 10K type strain sequencing project: providing services to taxonomists for standard genome sequencing and annotation.</title>
        <authorList>
            <consortium name="The Broad Institute Genomics Platform"/>
            <consortium name="The Broad Institute Genome Sequencing Center for Infectious Disease"/>
            <person name="Wu L."/>
            <person name="Ma J."/>
        </authorList>
    </citation>
    <scope>NUCLEOTIDE SEQUENCE [LARGE SCALE GENOMIC DNA]</scope>
    <source>
        <strain evidence="5">WLHS5</strain>
    </source>
</reference>
<dbReference type="InterPro" id="IPR025711">
    <property type="entry name" value="PepSY"/>
</dbReference>
<organism evidence="4 5">
    <name type="scientific">Saccharopolyspora griseoalba</name>
    <dbReference type="NCBI Taxonomy" id="1431848"/>
    <lineage>
        <taxon>Bacteria</taxon>
        <taxon>Bacillati</taxon>
        <taxon>Actinomycetota</taxon>
        <taxon>Actinomycetes</taxon>
        <taxon>Pseudonocardiales</taxon>
        <taxon>Pseudonocardiaceae</taxon>
        <taxon>Saccharopolyspora</taxon>
    </lineage>
</organism>
<evidence type="ECO:0000313" key="4">
    <source>
        <dbReference type="EMBL" id="MFC7343499.1"/>
    </source>
</evidence>
<evidence type="ECO:0000256" key="1">
    <source>
        <dbReference type="SAM" id="MobiDB-lite"/>
    </source>
</evidence>
<dbReference type="Pfam" id="PF03413">
    <property type="entry name" value="PepSY"/>
    <property type="match status" value="1"/>
</dbReference>
<accession>A0ABW2LLV5</accession>
<evidence type="ECO:0000313" key="5">
    <source>
        <dbReference type="Proteomes" id="UP001596504"/>
    </source>
</evidence>
<keyword evidence="5" id="KW-1185">Reference proteome</keyword>
<name>A0ABW2LLV5_9PSEU</name>
<sequence length="140" mass="15085">MGNKKVLVAVGLTGGLLALGGTAVAFAGDRDSDPVPAAEIGHRTDPAPDQIPTGPRYEHDDPWPEHCSTEDPPIRAERAERIALGEVPGADVTGIDLDRCYGLEWEVDLRRGAAEYEVQVDARGGQVVEFDQDEDHDLDD</sequence>
<comment type="caution">
    <text evidence="4">The sequence shown here is derived from an EMBL/GenBank/DDBJ whole genome shotgun (WGS) entry which is preliminary data.</text>
</comment>
<gene>
    <name evidence="4" type="ORF">ACFQRI_19020</name>
</gene>
<feature type="domain" description="PepSY" evidence="3">
    <location>
        <begin position="75"/>
        <end position="129"/>
    </location>
</feature>
<dbReference type="RefSeq" id="WP_380670455.1">
    <property type="nucleotide sequence ID" value="NZ_JBHTCJ010000010.1"/>
</dbReference>
<feature type="compositionally biased region" description="Basic and acidic residues" evidence="1">
    <location>
        <begin position="56"/>
        <end position="71"/>
    </location>
</feature>
<evidence type="ECO:0000259" key="3">
    <source>
        <dbReference type="Pfam" id="PF03413"/>
    </source>
</evidence>
<evidence type="ECO:0000256" key="2">
    <source>
        <dbReference type="SAM" id="SignalP"/>
    </source>
</evidence>
<dbReference type="Proteomes" id="UP001596504">
    <property type="component" value="Unassembled WGS sequence"/>
</dbReference>